<dbReference type="CDD" id="cd00093">
    <property type="entry name" value="HTH_XRE"/>
    <property type="match status" value="1"/>
</dbReference>
<gene>
    <name evidence="1" type="ORF">A3D06_00050</name>
</gene>
<accession>A0A1F7HES4</accession>
<dbReference type="InterPro" id="IPR010982">
    <property type="entry name" value="Lambda_DNA-bd_dom_sf"/>
</dbReference>
<protein>
    <recommendedName>
        <fullName evidence="3">HTH cro/C1-type domain-containing protein</fullName>
    </recommendedName>
</protein>
<comment type="caution">
    <text evidence="1">The sequence shown here is derived from an EMBL/GenBank/DDBJ whole genome shotgun (WGS) entry which is preliminary data.</text>
</comment>
<dbReference type="Proteomes" id="UP000177027">
    <property type="component" value="Unassembled WGS sequence"/>
</dbReference>
<dbReference type="AlphaFoldDB" id="A0A1F7HES4"/>
<dbReference type="SUPFAM" id="SSF47413">
    <property type="entry name" value="lambda repressor-like DNA-binding domains"/>
    <property type="match status" value="1"/>
</dbReference>
<reference evidence="1 2" key="1">
    <citation type="journal article" date="2016" name="Nat. Commun.">
        <title>Thousands of microbial genomes shed light on interconnected biogeochemical processes in an aquifer system.</title>
        <authorList>
            <person name="Anantharaman K."/>
            <person name="Brown C.T."/>
            <person name="Hug L.A."/>
            <person name="Sharon I."/>
            <person name="Castelle C.J."/>
            <person name="Probst A.J."/>
            <person name="Thomas B.C."/>
            <person name="Singh A."/>
            <person name="Wilkins M.J."/>
            <person name="Karaoz U."/>
            <person name="Brodie E.L."/>
            <person name="Williams K.H."/>
            <person name="Hubbard S.S."/>
            <person name="Banfield J.F."/>
        </authorList>
    </citation>
    <scope>NUCLEOTIDE SEQUENCE [LARGE SCALE GENOMIC DNA]</scope>
</reference>
<evidence type="ECO:0008006" key="3">
    <source>
        <dbReference type="Google" id="ProtNLM"/>
    </source>
</evidence>
<sequence length="81" mass="9074">MGNHSQRWLAERTFVSPVSVCDWFFGRTRPAPWRLGILASLLRLDPDRLACLAGYDDDPSVMDKLMAAYGAFTPSPEEGDE</sequence>
<dbReference type="InterPro" id="IPR001387">
    <property type="entry name" value="Cro/C1-type_HTH"/>
</dbReference>
<dbReference type="GO" id="GO:0003677">
    <property type="term" value="F:DNA binding"/>
    <property type="evidence" value="ECO:0007669"/>
    <property type="project" value="InterPro"/>
</dbReference>
<evidence type="ECO:0000313" key="1">
    <source>
        <dbReference type="EMBL" id="OGK29484.1"/>
    </source>
</evidence>
<evidence type="ECO:0000313" key="2">
    <source>
        <dbReference type="Proteomes" id="UP000177027"/>
    </source>
</evidence>
<organism evidence="1 2">
    <name type="scientific">Candidatus Roizmanbacteria bacterium RIFCSPHIGHO2_02_FULL_40_9</name>
    <dbReference type="NCBI Taxonomy" id="1802042"/>
    <lineage>
        <taxon>Bacteria</taxon>
        <taxon>Candidatus Roizmaniibacteriota</taxon>
    </lineage>
</organism>
<dbReference type="EMBL" id="MFZS01000001">
    <property type="protein sequence ID" value="OGK29484.1"/>
    <property type="molecule type" value="Genomic_DNA"/>
</dbReference>
<name>A0A1F7HES4_9BACT</name>
<proteinExistence type="predicted"/>